<feature type="transmembrane region" description="Helical" evidence="1">
    <location>
        <begin position="39"/>
        <end position="58"/>
    </location>
</feature>
<keyword evidence="1" id="KW-0472">Membrane</keyword>
<accession>A0A9X9QX21</accession>
<feature type="transmembrane region" description="Helical" evidence="1">
    <location>
        <begin position="6"/>
        <end position="27"/>
    </location>
</feature>
<dbReference type="RefSeq" id="WP_204787924.1">
    <property type="nucleotide sequence ID" value="NZ_CABFLZ010000004.1"/>
</dbReference>
<dbReference type="AlphaFoldDB" id="A0A9X9QX21"/>
<dbReference type="Proteomes" id="UP000626795">
    <property type="component" value="Unassembled WGS sequence"/>
</dbReference>
<protein>
    <submittedName>
        <fullName evidence="2">Uncharacterized protein</fullName>
    </submittedName>
</protein>
<gene>
    <name evidence="2" type="ORF">ONOEEDHL_01805</name>
</gene>
<keyword evidence="1" id="KW-1133">Transmembrane helix</keyword>
<comment type="caution">
    <text evidence="2">The sequence shown here is derived from an EMBL/GenBank/DDBJ whole genome shotgun (WGS) entry which is preliminary data.</text>
</comment>
<keyword evidence="3" id="KW-1185">Reference proteome</keyword>
<name>A0A9X9QX21_NEISU</name>
<evidence type="ECO:0000313" key="3">
    <source>
        <dbReference type="Proteomes" id="UP000626795"/>
    </source>
</evidence>
<keyword evidence="1" id="KW-0812">Transmembrane</keyword>
<dbReference type="EMBL" id="CABFLZ010000004">
    <property type="protein sequence ID" value="VTY03139.1"/>
    <property type="molecule type" value="Genomic_DNA"/>
</dbReference>
<organism evidence="2 3">
    <name type="scientific">Neisseria subflava</name>
    <dbReference type="NCBI Taxonomy" id="28449"/>
    <lineage>
        <taxon>Bacteria</taxon>
        <taxon>Pseudomonadati</taxon>
        <taxon>Pseudomonadota</taxon>
        <taxon>Betaproteobacteria</taxon>
        <taxon>Neisseriales</taxon>
        <taxon>Neisseriaceae</taxon>
        <taxon>Neisseria</taxon>
    </lineage>
</organism>
<proteinExistence type="predicted"/>
<reference evidence="2" key="1">
    <citation type="submission" date="2019-05" db="EMBL/GenBank/DDBJ databases">
        <authorList>
            <person name="Hibberd M."/>
        </authorList>
    </citation>
    <scope>NUCLEOTIDE SEQUENCE</scope>
    <source>
        <strain evidence="2">Neisseria_subflava_BgEED23</strain>
    </source>
</reference>
<evidence type="ECO:0000256" key="1">
    <source>
        <dbReference type="SAM" id="Phobius"/>
    </source>
</evidence>
<sequence>MLKKSVYFILSLLIILFLILIILFFLYQASIWVKENNTVAIPIITAIISLIGVMWTQWQSKSRDIAESHRSSKIETYSLFFDIIEKFQRSIKNDQEIDILSDVDLQAKFEKLNRGFILWASDEVIQTWIEFRKNSSENTLDKIDNVYRAIRKDLGHKDKKLKNLDLIRINLSNPNEL</sequence>
<evidence type="ECO:0000313" key="2">
    <source>
        <dbReference type="EMBL" id="VTY03139.1"/>
    </source>
</evidence>